<dbReference type="PANTHER" id="PTHR23208:SF36">
    <property type="entry name" value="LYSOZYME-RELATED"/>
    <property type="match status" value="1"/>
</dbReference>
<dbReference type="InterPro" id="IPR017853">
    <property type="entry name" value="GH"/>
</dbReference>
<dbReference type="InterPro" id="IPR051595">
    <property type="entry name" value="GH25_Enzymes"/>
</dbReference>
<feature type="signal peptide" evidence="1">
    <location>
        <begin position="1"/>
        <end position="21"/>
    </location>
</feature>
<dbReference type="AlphaFoldDB" id="A0A0K0EZ58"/>
<keyword evidence="2" id="KW-1185">Reference proteome</keyword>
<feature type="chain" id="PRO_5005328867" evidence="1">
    <location>
        <begin position="22"/>
        <end position="249"/>
    </location>
</feature>
<accession>A0A0K0EZ58</accession>
<dbReference type="Gene3D" id="3.20.20.80">
    <property type="entry name" value="Glycosidases"/>
    <property type="match status" value="1"/>
</dbReference>
<dbReference type="GO" id="GO:0045087">
    <property type="term" value="P:innate immune response"/>
    <property type="evidence" value="ECO:0007669"/>
    <property type="project" value="TreeGrafter"/>
</dbReference>
<dbReference type="PANTHER" id="PTHR23208">
    <property type="entry name" value="LYSOZYME PROTEIN"/>
    <property type="match status" value="1"/>
</dbReference>
<dbReference type="SUPFAM" id="SSF51445">
    <property type="entry name" value="(Trans)glycosidases"/>
    <property type="match status" value="1"/>
</dbReference>
<evidence type="ECO:0000313" key="3">
    <source>
        <dbReference type="WBParaSite" id="SVE_0181700.1"/>
    </source>
</evidence>
<proteinExistence type="predicted"/>
<organism evidence="2 3">
    <name type="scientific">Strongyloides venezuelensis</name>
    <name type="common">Threadworm</name>
    <dbReference type="NCBI Taxonomy" id="75913"/>
    <lineage>
        <taxon>Eukaryota</taxon>
        <taxon>Metazoa</taxon>
        <taxon>Ecdysozoa</taxon>
        <taxon>Nematoda</taxon>
        <taxon>Chromadorea</taxon>
        <taxon>Rhabditida</taxon>
        <taxon>Tylenchina</taxon>
        <taxon>Panagrolaimomorpha</taxon>
        <taxon>Strongyloidoidea</taxon>
        <taxon>Strongyloididae</taxon>
        <taxon>Strongyloides</taxon>
    </lineage>
</organism>
<evidence type="ECO:0000313" key="2">
    <source>
        <dbReference type="Proteomes" id="UP000035680"/>
    </source>
</evidence>
<dbReference type="GO" id="GO:0007165">
    <property type="term" value="P:signal transduction"/>
    <property type="evidence" value="ECO:0007669"/>
    <property type="project" value="TreeGrafter"/>
</dbReference>
<name>A0A0K0EZ58_STRVS</name>
<sequence>MIYKVIRAFFVLSTVFVSTNAEYLNAIDVSESLFTPQINCIKSNGYSAIFTQVYAGSDGVDETGIENIINAYKGDLGVEVYILPYPKGLPSDVQFDDTYKRLKSANIYVRTIWLKVTNQQDWIYLTQENINFIQSMIIRARNNGITLGIYTNWYDWYQITGNTTAFQQFNLPLWYWDAYGYGLGAESLPNFNDFRGFGSWKFATVKEYGLKEFICSSTLSKIVYSKSSSFMKFKGDKNMTQPVAGSAIF</sequence>
<reference evidence="2" key="1">
    <citation type="submission" date="2014-07" db="EMBL/GenBank/DDBJ databases">
        <authorList>
            <person name="Martin A.A"/>
            <person name="De Silva N."/>
        </authorList>
    </citation>
    <scope>NUCLEOTIDE SEQUENCE</scope>
</reference>
<dbReference type="WBParaSite" id="SVE_0181700.1">
    <property type="protein sequence ID" value="SVE_0181700.1"/>
    <property type="gene ID" value="SVE_0181700"/>
</dbReference>
<protein>
    <submittedName>
        <fullName evidence="3">Lysozyme</fullName>
    </submittedName>
</protein>
<dbReference type="Proteomes" id="UP000035680">
    <property type="component" value="Unassembled WGS sequence"/>
</dbReference>
<evidence type="ECO:0000256" key="1">
    <source>
        <dbReference type="SAM" id="SignalP"/>
    </source>
</evidence>
<keyword evidence="1" id="KW-0732">Signal</keyword>
<reference evidence="3" key="2">
    <citation type="submission" date="2015-08" db="UniProtKB">
        <authorList>
            <consortium name="WormBaseParasite"/>
        </authorList>
    </citation>
    <scope>IDENTIFICATION</scope>
</reference>